<gene>
    <name evidence="2" type="ORF">ABVN21_14640</name>
</gene>
<name>A0AAU8DVK4_9PSED</name>
<dbReference type="RefSeq" id="WP_339553143.1">
    <property type="nucleotide sequence ID" value="NZ_CP159258.1"/>
</dbReference>
<organism evidence="2">
    <name type="scientific">Pseudomonas sp. MYb327</name>
    <dbReference type="NCBI Taxonomy" id="2745230"/>
    <lineage>
        <taxon>Bacteria</taxon>
        <taxon>Pseudomonadati</taxon>
        <taxon>Pseudomonadota</taxon>
        <taxon>Gammaproteobacteria</taxon>
        <taxon>Pseudomonadales</taxon>
        <taxon>Pseudomonadaceae</taxon>
        <taxon>Pseudomonas</taxon>
    </lineage>
</organism>
<dbReference type="AlphaFoldDB" id="A0AAU8DVK4"/>
<accession>A0AAU8DVK4</accession>
<proteinExistence type="predicted"/>
<dbReference type="EMBL" id="CP159258">
    <property type="protein sequence ID" value="XCG72006.1"/>
    <property type="molecule type" value="Genomic_DNA"/>
</dbReference>
<protein>
    <submittedName>
        <fullName evidence="2">Uncharacterized protein</fullName>
    </submittedName>
</protein>
<reference evidence="2" key="1">
    <citation type="submission" date="2024-06" db="EMBL/GenBank/DDBJ databases">
        <title>The Caenorhabditis elegans bacterial microbiome influences microsporidia infection through nutrient limitation and inhibiting parasite invasion.</title>
        <authorList>
            <person name="Tamim El Jarkass H."/>
            <person name="Castelblanco S."/>
            <person name="Kaur M."/>
            <person name="Wan Y.C."/>
            <person name="Ellis A.E."/>
            <person name="Sheldon R.D."/>
            <person name="Lien E.C."/>
            <person name="Burton N.O."/>
            <person name="Wright G.D."/>
            <person name="Reinke A.W."/>
        </authorList>
    </citation>
    <scope>NUCLEOTIDE SEQUENCE</scope>
    <source>
        <strain evidence="2">MYb327</strain>
    </source>
</reference>
<sequence>MSDSSGAEISQWMVEEALAAHLAPLLERHDVKWRGHGHIYVDYQHDNIYTAHIILTELSANLGVPVQLIRSRLVELGWLNDVRSTLPVRDGVARVIDKLASWESSESEEDDPEANEEYGQD</sequence>
<feature type="region of interest" description="Disordered" evidence="1">
    <location>
        <begin position="101"/>
        <end position="121"/>
    </location>
</feature>
<evidence type="ECO:0000313" key="2">
    <source>
        <dbReference type="EMBL" id="XCG72006.1"/>
    </source>
</evidence>
<evidence type="ECO:0000256" key="1">
    <source>
        <dbReference type="SAM" id="MobiDB-lite"/>
    </source>
</evidence>
<feature type="compositionally biased region" description="Acidic residues" evidence="1">
    <location>
        <begin position="105"/>
        <end position="121"/>
    </location>
</feature>